<dbReference type="Proteomes" id="UP000034682">
    <property type="component" value="Unassembled WGS sequence"/>
</dbReference>
<protein>
    <submittedName>
        <fullName evidence="2">Uncharacterized protein</fullName>
    </submittedName>
</protein>
<keyword evidence="1" id="KW-0472">Membrane</keyword>
<evidence type="ECO:0000256" key="1">
    <source>
        <dbReference type="SAM" id="Phobius"/>
    </source>
</evidence>
<accession>A0A0G1W476</accession>
<keyword evidence="1" id="KW-0812">Transmembrane</keyword>
<comment type="caution">
    <text evidence="2">The sequence shown here is derived from an EMBL/GenBank/DDBJ whole genome shotgun (WGS) entry which is preliminary data.</text>
</comment>
<proteinExistence type="predicted"/>
<evidence type="ECO:0000313" key="2">
    <source>
        <dbReference type="EMBL" id="KKU77100.1"/>
    </source>
</evidence>
<evidence type="ECO:0000313" key="3">
    <source>
        <dbReference type="Proteomes" id="UP000034682"/>
    </source>
</evidence>
<feature type="transmembrane region" description="Helical" evidence="1">
    <location>
        <begin position="9"/>
        <end position="27"/>
    </location>
</feature>
<sequence length="365" mass="41585">MEKGLPAKILLIPGILIVLILVVYVGFGRGLIPSEAEYQKGQARLAVAMKTKLPETPLLEVKYPIQGYRIPGVGGFCWIESSSGLIKYLEPDIDFDTFIFYGRPTLIVAGRDNNERWGPGLSQAHAFVELGYTAFRGSTNPTHLPQSVFPDIDPLNLIYFKTAQQELDFIKKLVSAKIIPTIGYDGDFSTVVGYNKDGLWIVRSDPSQTDKEGRNFMTYPVPFEPTFITYRELFNNWGMDYQFFWYEKTGFRKPVSEIYAENKKNAQEAVSNLKAVLDFLQSGGRLVDFTYEIDIPSSISLYRYFTKRGNTDIANIYLKIAEIYDFQRESLGPDSRRSQSEARKFYIETLTKVQPLLEEAATKWP</sequence>
<gene>
    <name evidence="2" type="ORF">UY02_C0007G0036</name>
</gene>
<dbReference type="AlphaFoldDB" id="A0A0G1W476"/>
<name>A0A0G1W476_9BACT</name>
<keyword evidence="1" id="KW-1133">Transmembrane helix</keyword>
<organism evidence="2 3">
    <name type="scientific">Candidatus Giovannonibacteria bacterium GW2011_GWB1_47_6b</name>
    <dbReference type="NCBI Taxonomy" id="1618655"/>
    <lineage>
        <taxon>Bacteria</taxon>
        <taxon>Candidatus Giovannoniibacteriota</taxon>
    </lineage>
</organism>
<reference evidence="2 3" key="1">
    <citation type="journal article" date="2015" name="Nature">
        <title>rRNA introns, odd ribosomes, and small enigmatic genomes across a large radiation of phyla.</title>
        <authorList>
            <person name="Brown C.T."/>
            <person name="Hug L.A."/>
            <person name="Thomas B.C."/>
            <person name="Sharon I."/>
            <person name="Castelle C.J."/>
            <person name="Singh A."/>
            <person name="Wilkins M.J."/>
            <person name="Williams K.H."/>
            <person name="Banfield J.F."/>
        </authorList>
    </citation>
    <scope>NUCLEOTIDE SEQUENCE [LARGE SCALE GENOMIC DNA]</scope>
</reference>
<dbReference type="EMBL" id="LCOK01000007">
    <property type="protein sequence ID" value="KKU77100.1"/>
    <property type="molecule type" value="Genomic_DNA"/>
</dbReference>